<name>A0A9P5PX14_9AGAR</name>
<proteinExistence type="predicted"/>
<feature type="region of interest" description="Disordered" evidence="1">
    <location>
        <begin position="134"/>
        <end position="153"/>
    </location>
</feature>
<gene>
    <name evidence="2" type="ORF">BDP27DRAFT_219140</name>
</gene>
<comment type="caution">
    <text evidence="2">The sequence shown here is derived from an EMBL/GenBank/DDBJ whole genome shotgun (WGS) entry which is preliminary data.</text>
</comment>
<feature type="compositionally biased region" description="Polar residues" evidence="1">
    <location>
        <begin position="144"/>
        <end position="153"/>
    </location>
</feature>
<accession>A0A9P5PX14</accession>
<evidence type="ECO:0000256" key="1">
    <source>
        <dbReference type="SAM" id="MobiDB-lite"/>
    </source>
</evidence>
<dbReference type="Proteomes" id="UP000772434">
    <property type="component" value="Unassembled WGS sequence"/>
</dbReference>
<keyword evidence="3" id="KW-1185">Reference proteome</keyword>
<dbReference type="OrthoDB" id="2874150at2759"/>
<reference evidence="2" key="1">
    <citation type="submission" date="2020-11" db="EMBL/GenBank/DDBJ databases">
        <authorList>
            <consortium name="DOE Joint Genome Institute"/>
            <person name="Ahrendt S."/>
            <person name="Riley R."/>
            <person name="Andreopoulos W."/>
            <person name="Labutti K."/>
            <person name="Pangilinan J."/>
            <person name="Ruiz-Duenas F.J."/>
            <person name="Barrasa J.M."/>
            <person name="Sanchez-Garcia M."/>
            <person name="Camarero S."/>
            <person name="Miyauchi S."/>
            <person name="Serrano A."/>
            <person name="Linde D."/>
            <person name="Babiker R."/>
            <person name="Drula E."/>
            <person name="Ayuso-Fernandez I."/>
            <person name="Pacheco R."/>
            <person name="Padilla G."/>
            <person name="Ferreira P."/>
            <person name="Barriuso J."/>
            <person name="Kellner H."/>
            <person name="Castanera R."/>
            <person name="Alfaro M."/>
            <person name="Ramirez L."/>
            <person name="Pisabarro A.G."/>
            <person name="Kuo A."/>
            <person name="Tritt A."/>
            <person name="Lipzen A."/>
            <person name="He G."/>
            <person name="Yan M."/>
            <person name="Ng V."/>
            <person name="Cullen D."/>
            <person name="Martin F."/>
            <person name="Rosso M.-N."/>
            <person name="Henrissat B."/>
            <person name="Hibbett D."/>
            <person name="Martinez A.T."/>
            <person name="Grigoriev I.V."/>
        </authorList>
    </citation>
    <scope>NUCLEOTIDE SEQUENCE</scope>
    <source>
        <strain evidence="2">AH 40177</strain>
    </source>
</reference>
<sequence length="370" mass="42120">MRKFFCAHNSHQRNFMRLTSVILRTHGSLFHERFSRLSYGSSPVILSEICWIFRTRKTLFIANETPAEHSSNSSTQCDCSPSSSANADCSPVSEAHSPLVSVPLKVDVSTQTEEHPSSKEFSTMHPLLSTSAERACSPLGTPTEPASPSSAYSLSDDEYEEYNMEASNVPEAVSRSTMQDLALTDLLTIIIFPTHVKANFYDNDEELEFRHRISELLTDYKPLTSALFLALSYMERLTNRINTLSSFYWWLILCLLYAHQILDDFSTFKERHVEQFMNIDASFFEKRQRAGYKALAYDLRISQVDWVYFLDHIRRMSVGGLSPASTEAILQLIEKSLPIPGKSPTDEILNPLHRLEKALELDRDSLNARL</sequence>
<dbReference type="EMBL" id="JADNRY010000014">
    <property type="protein sequence ID" value="KAF9074114.1"/>
    <property type="molecule type" value="Genomic_DNA"/>
</dbReference>
<protein>
    <submittedName>
        <fullName evidence="2">Uncharacterized protein</fullName>
    </submittedName>
</protein>
<evidence type="ECO:0000313" key="3">
    <source>
        <dbReference type="Proteomes" id="UP000772434"/>
    </source>
</evidence>
<evidence type="ECO:0000313" key="2">
    <source>
        <dbReference type="EMBL" id="KAF9074114.1"/>
    </source>
</evidence>
<dbReference type="AlphaFoldDB" id="A0A9P5PX14"/>
<organism evidence="2 3">
    <name type="scientific">Rhodocollybia butyracea</name>
    <dbReference type="NCBI Taxonomy" id="206335"/>
    <lineage>
        <taxon>Eukaryota</taxon>
        <taxon>Fungi</taxon>
        <taxon>Dikarya</taxon>
        <taxon>Basidiomycota</taxon>
        <taxon>Agaricomycotina</taxon>
        <taxon>Agaricomycetes</taxon>
        <taxon>Agaricomycetidae</taxon>
        <taxon>Agaricales</taxon>
        <taxon>Marasmiineae</taxon>
        <taxon>Omphalotaceae</taxon>
        <taxon>Rhodocollybia</taxon>
    </lineage>
</organism>